<dbReference type="PANTHER" id="PTHR45033:SF3">
    <property type="entry name" value="DEHYDROGENASE, PUTATIVE (AFU_ORTHOLOGUE AFUA_2G13270)-RELATED"/>
    <property type="match status" value="1"/>
</dbReference>
<dbReference type="InterPro" id="IPR052711">
    <property type="entry name" value="Zinc_ADH-like"/>
</dbReference>
<evidence type="ECO:0000259" key="1">
    <source>
        <dbReference type="SMART" id="SM00829"/>
    </source>
</evidence>
<protein>
    <submittedName>
        <fullName evidence="2">Alcohol dehydrogenase-like protein</fullName>
    </submittedName>
</protein>
<dbReference type="InterPro" id="IPR011032">
    <property type="entry name" value="GroES-like_sf"/>
</dbReference>
<dbReference type="SUPFAM" id="SSF51735">
    <property type="entry name" value="NAD(P)-binding Rossmann-fold domains"/>
    <property type="match status" value="1"/>
</dbReference>
<dbReference type="KEGG" id="nno:NONO_c29010"/>
<reference evidence="2 3" key="1">
    <citation type="journal article" date="2014" name="Appl. Environ. Microbiol.">
        <title>Insights into the Microbial Degradation of Rubber and Gutta-Percha by Analysis of the Complete Genome of Nocardia nova SH22a.</title>
        <authorList>
            <person name="Luo Q."/>
            <person name="Hiessl S."/>
            <person name="Poehlein A."/>
            <person name="Daniel R."/>
            <person name="Steinbuchel A."/>
        </authorList>
    </citation>
    <scope>NUCLEOTIDE SEQUENCE [LARGE SCALE GENOMIC DNA]</scope>
    <source>
        <strain evidence="2">SH22a</strain>
    </source>
</reference>
<dbReference type="InterPro" id="IPR013149">
    <property type="entry name" value="ADH-like_C"/>
</dbReference>
<dbReference type="Gene3D" id="3.90.180.10">
    <property type="entry name" value="Medium-chain alcohol dehydrogenases, catalytic domain"/>
    <property type="match status" value="1"/>
</dbReference>
<dbReference type="Pfam" id="PF08240">
    <property type="entry name" value="ADH_N"/>
    <property type="match status" value="1"/>
</dbReference>
<organism evidence="2 3">
    <name type="scientific">Nocardia nova SH22a</name>
    <dbReference type="NCBI Taxonomy" id="1415166"/>
    <lineage>
        <taxon>Bacteria</taxon>
        <taxon>Bacillati</taxon>
        <taxon>Actinomycetota</taxon>
        <taxon>Actinomycetes</taxon>
        <taxon>Mycobacteriales</taxon>
        <taxon>Nocardiaceae</taxon>
        <taxon>Nocardia</taxon>
    </lineage>
</organism>
<dbReference type="SUPFAM" id="SSF50129">
    <property type="entry name" value="GroES-like"/>
    <property type="match status" value="1"/>
</dbReference>
<dbReference type="PATRIC" id="fig|1415166.3.peg.2973"/>
<keyword evidence="3" id="KW-1185">Reference proteome</keyword>
<dbReference type="Gene3D" id="3.40.50.720">
    <property type="entry name" value="NAD(P)-binding Rossmann-like Domain"/>
    <property type="match status" value="1"/>
</dbReference>
<dbReference type="Proteomes" id="UP000019150">
    <property type="component" value="Chromosome"/>
</dbReference>
<feature type="domain" description="Enoyl reductase (ER)" evidence="1">
    <location>
        <begin position="22"/>
        <end position="329"/>
    </location>
</feature>
<proteinExistence type="predicted"/>
<evidence type="ECO:0000313" key="3">
    <source>
        <dbReference type="Proteomes" id="UP000019150"/>
    </source>
</evidence>
<name>W5TEC0_9NOCA</name>
<accession>W5TEC0</accession>
<dbReference type="Pfam" id="PF00107">
    <property type="entry name" value="ADH_zinc_N"/>
    <property type="match status" value="1"/>
</dbReference>
<dbReference type="eggNOG" id="COG0604">
    <property type="taxonomic scope" value="Bacteria"/>
</dbReference>
<dbReference type="InterPro" id="IPR036291">
    <property type="entry name" value="NAD(P)-bd_dom_sf"/>
</dbReference>
<gene>
    <name evidence="2" type="ORF">NONO_c29010</name>
</gene>
<dbReference type="AlphaFoldDB" id="W5TEC0"/>
<dbReference type="STRING" id="1415166.NONO_c29010"/>
<evidence type="ECO:0000313" key="2">
    <source>
        <dbReference type="EMBL" id="AHH17690.1"/>
    </source>
</evidence>
<dbReference type="GO" id="GO:0016491">
    <property type="term" value="F:oxidoreductase activity"/>
    <property type="evidence" value="ECO:0007669"/>
    <property type="project" value="InterPro"/>
</dbReference>
<dbReference type="HOGENOM" id="CLU_026673_3_4_11"/>
<dbReference type="InterPro" id="IPR013154">
    <property type="entry name" value="ADH-like_N"/>
</dbReference>
<sequence length="338" mass="35460">MGRSGDGGFMLAAQALSQSATDPLSGLVVRDIEIPRPAPGWTLVRVLATSLNMHDLWTLRGVGHPADRLPIVLGCDAAGLDADGNPVIVHPVIADSDAGGGDETLDPQRALMSERYDGTFAEYVAVPERNLVPKPDWLSFDEAACLPVAWTTAYRMLFTKAGIRAGDRVLVQGAGGGVASAAIKLAAAAGAVVYATSRSATKREQALRWGAHAAVPSGARLPERVDVVIETVGAATWDHSLKALRPGGAVVIAGATSGDDPPAALSRIFYLQQRILGSTGCTRSELESMLRMMAATGVRPVIDRTLPLPEIHKAFQLMTDGALTGKVVIHPPAPEEQS</sequence>
<dbReference type="SMART" id="SM00829">
    <property type="entry name" value="PKS_ER"/>
    <property type="match status" value="1"/>
</dbReference>
<dbReference type="PANTHER" id="PTHR45033">
    <property type="match status" value="1"/>
</dbReference>
<dbReference type="InterPro" id="IPR020843">
    <property type="entry name" value="ER"/>
</dbReference>
<dbReference type="EMBL" id="CP006850">
    <property type="protein sequence ID" value="AHH17690.1"/>
    <property type="molecule type" value="Genomic_DNA"/>
</dbReference>